<dbReference type="GO" id="GO:0010268">
    <property type="term" value="P:brassinosteroid homeostasis"/>
    <property type="evidence" value="ECO:0007669"/>
    <property type="project" value="TreeGrafter"/>
</dbReference>
<dbReference type="Pfam" id="PF00067">
    <property type="entry name" value="p450"/>
    <property type="match status" value="1"/>
</dbReference>
<gene>
    <name evidence="14" type="ORF">HKW66_Vig0200720</name>
</gene>
<dbReference type="GO" id="GO:0016020">
    <property type="term" value="C:membrane"/>
    <property type="evidence" value="ECO:0007669"/>
    <property type="project" value="UniProtKB-SubCell"/>
</dbReference>
<dbReference type="GO" id="GO:0016125">
    <property type="term" value="P:sterol metabolic process"/>
    <property type="evidence" value="ECO:0007669"/>
    <property type="project" value="TreeGrafter"/>
</dbReference>
<keyword evidence="4 11" id="KW-0349">Heme</keyword>
<evidence type="ECO:0000313" key="14">
    <source>
        <dbReference type="EMBL" id="KAG2380700.1"/>
    </source>
</evidence>
<dbReference type="Gene3D" id="1.10.630.10">
    <property type="entry name" value="Cytochrome P450"/>
    <property type="match status" value="1"/>
</dbReference>
<reference evidence="14 15" key="1">
    <citation type="submission" date="2020-05" db="EMBL/GenBank/DDBJ databases">
        <title>Vigna angularis (adzuki bean) Var. LongXiaoDou No. 4 denovo assembly.</title>
        <authorList>
            <person name="Xiang H."/>
        </authorList>
    </citation>
    <scope>NUCLEOTIDE SEQUENCE [LARGE SCALE GENOMIC DNA]</scope>
    <source>
        <tissue evidence="14">Leaf</tissue>
    </source>
</reference>
<evidence type="ECO:0000256" key="4">
    <source>
        <dbReference type="ARBA" id="ARBA00022617"/>
    </source>
</evidence>
<evidence type="ECO:0000256" key="8">
    <source>
        <dbReference type="ARBA" id="ARBA00023002"/>
    </source>
</evidence>
<name>A0A8T0JRY0_PHAAN</name>
<evidence type="ECO:0000256" key="1">
    <source>
        <dbReference type="ARBA" id="ARBA00001971"/>
    </source>
</evidence>
<dbReference type="PRINTS" id="PR00463">
    <property type="entry name" value="EP450I"/>
</dbReference>
<dbReference type="InterPro" id="IPR002401">
    <property type="entry name" value="Cyt_P450_E_grp-I"/>
</dbReference>
<dbReference type="PROSITE" id="PS00086">
    <property type="entry name" value="CYTOCHROME_P450"/>
    <property type="match status" value="1"/>
</dbReference>
<accession>A0A8T0JRY0</accession>
<dbReference type="InterPro" id="IPR001128">
    <property type="entry name" value="Cyt_P450"/>
</dbReference>
<dbReference type="InterPro" id="IPR036396">
    <property type="entry name" value="Cyt_P450_sf"/>
</dbReference>
<evidence type="ECO:0000256" key="13">
    <source>
        <dbReference type="SAM" id="Phobius"/>
    </source>
</evidence>
<feature type="transmembrane region" description="Helical" evidence="13">
    <location>
        <begin position="6"/>
        <end position="24"/>
    </location>
</feature>
<keyword evidence="7 13" id="KW-1133">Transmembrane helix</keyword>
<proteinExistence type="inferred from homology"/>
<evidence type="ECO:0000313" key="15">
    <source>
        <dbReference type="Proteomes" id="UP000743370"/>
    </source>
</evidence>
<dbReference type="Proteomes" id="UP000743370">
    <property type="component" value="Unassembled WGS sequence"/>
</dbReference>
<evidence type="ECO:0000256" key="10">
    <source>
        <dbReference type="ARBA" id="ARBA00023136"/>
    </source>
</evidence>
<protein>
    <submittedName>
        <fullName evidence="14">Ent-kaurenoic acid oxidase</fullName>
    </submittedName>
</protein>
<evidence type="ECO:0000256" key="12">
    <source>
        <dbReference type="RuleBase" id="RU000461"/>
    </source>
</evidence>
<comment type="caution">
    <text evidence="14">The sequence shown here is derived from an EMBL/GenBank/DDBJ whole genome shotgun (WGS) entry which is preliminary data.</text>
</comment>
<comment type="subcellular location">
    <subcellularLocation>
        <location evidence="2">Membrane</location>
        <topology evidence="2">Single-pass membrane protein</topology>
    </subcellularLocation>
</comment>
<dbReference type="AlphaFoldDB" id="A0A8T0JRY0"/>
<keyword evidence="5 13" id="KW-0812">Transmembrane</keyword>
<evidence type="ECO:0000256" key="7">
    <source>
        <dbReference type="ARBA" id="ARBA00022989"/>
    </source>
</evidence>
<dbReference type="PANTHER" id="PTHR24286">
    <property type="entry name" value="CYTOCHROME P450 26"/>
    <property type="match status" value="1"/>
</dbReference>
<dbReference type="GO" id="GO:0051777">
    <property type="term" value="F:ent-kaurenoic acid monooxygenase activity"/>
    <property type="evidence" value="ECO:0007669"/>
    <property type="project" value="TreeGrafter"/>
</dbReference>
<evidence type="ECO:0000256" key="3">
    <source>
        <dbReference type="ARBA" id="ARBA00010617"/>
    </source>
</evidence>
<keyword evidence="8 12" id="KW-0560">Oxidoreductase</keyword>
<dbReference type="InterPro" id="IPR017972">
    <property type="entry name" value="Cyt_P450_CS"/>
</dbReference>
<organism evidence="14 15">
    <name type="scientific">Phaseolus angularis</name>
    <name type="common">Azuki bean</name>
    <name type="synonym">Vigna angularis</name>
    <dbReference type="NCBI Taxonomy" id="3914"/>
    <lineage>
        <taxon>Eukaryota</taxon>
        <taxon>Viridiplantae</taxon>
        <taxon>Streptophyta</taxon>
        <taxon>Embryophyta</taxon>
        <taxon>Tracheophyta</taxon>
        <taxon>Spermatophyta</taxon>
        <taxon>Magnoliopsida</taxon>
        <taxon>eudicotyledons</taxon>
        <taxon>Gunneridae</taxon>
        <taxon>Pentapetalae</taxon>
        <taxon>rosids</taxon>
        <taxon>fabids</taxon>
        <taxon>Fabales</taxon>
        <taxon>Fabaceae</taxon>
        <taxon>Papilionoideae</taxon>
        <taxon>50 kb inversion clade</taxon>
        <taxon>NPAAA clade</taxon>
        <taxon>indigoferoid/millettioid clade</taxon>
        <taxon>Phaseoleae</taxon>
        <taxon>Vigna</taxon>
    </lineage>
</organism>
<evidence type="ECO:0000256" key="11">
    <source>
        <dbReference type="PIRSR" id="PIRSR602401-1"/>
    </source>
</evidence>
<dbReference type="PANTHER" id="PTHR24286:SF199">
    <property type="entry name" value="CYTOCHROME P450 88D6"/>
    <property type="match status" value="1"/>
</dbReference>
<evidence type="ECO:0000256" key="5">
    <source>
        <dbReference type="ARBA" id="ARBA00022692"/>
    </source>
</evidence>
<comment type="cofactor">
    <cofactor evidence="1 11">
        <name>heme</name>
        <dbReference type="ChEBI" id="CHEBI:30413"/>
    </cofactor>
</comment>
<sequence>MAFEVTILGLGILIWRISCVLLGVRVSKWGFGFLILAFGFPVVVDGGCAGSVNGGTGECGQRSATIHVFLTSKRQSVSLFSPPAGDDHLRRYSRRDRPALQWQRLTSASMVLLYQKDGNMDPETYINPKEFDLSRWENHTARAGSFIPFGLGSRFCPGSDLTKLQLTIFLHHFLLNYRVTGRLVGNTSWSLLAMDKLSPTM</sequence>
<dbReference type="GO" id="GO:0016132">
    <property type="term" value="P:brassinosteroid biosynthetic process"/>
    <property type="evidence" value="ECO:0007669"/>
    <property type="project" value="TreeGrafter"/>
</dbReference>
<evidence type="ECO:0000256" key="2">
    <source>
        <dbReference type="ARBA" id="ARBA00004167"/>
    </source>
</evidence>
<keyword evidence="10 13" id="KW-0472">Membrane</keyword>
<keyword evidence="12" id="KW-0503">Monooxygenase</keyword>
<comment type="similarity">
    <text evidence="3 12">Belongs to the cytochrome P450 family.</text>
</comment>
<keyword evidence="9 11" id="KW-0408">Iron</keyword>
<dbReference type="GO" id="GO:0020037">
    <property type="term" value="F:heme binding"/>
    <property type="evidence" value="ECO:0007669"/>
    <property type="project" value="InterPro"/>
</dbReference>
<feature type="binding site" description="axial binding residue" evidence="11">
    <location>
        <position position="156"/>
    </location>
    <ligand>
        <name>heme</name>
        <dbReference type="ChEBI" id="CHEBI:30413"/>
    </ligand>
    <ligandPart>
        <name>Fe</name>
        <dbReference type="ChEBI" id="CHEBI:18248"/>
    </ligandPart>
</feature>
<dbReference type="GO" id="GO:0005506">
    <property type="term" value="F:iron ion binding"/>
    <property type="evidence" value="ECO:0007669"/>
    <property type="project" value="InterPro"/>
</dbReference>
<evidence type="ECO:0000256" key="9">
    <source>
        <dbReference type="ARBA" id="ARBA00023004"/>
    </source>
</evidence>
<feature type="transmembrane region" description="Helical" evidence="13">
    <location>
        <begin position="31"/>
        <end position="52"/>
    </location>
</feature>
<dbReference type="EMBL" id="JABFOF010000009">
    <property type="protein sequence ID" value="KAG2380700.1"/>
    <property type="molecule type" value="Genomic_DNA"/>
</dbReference>
<keyword evidence="6 11" id="KW-0479">Metal-binding</keyword>
<dbReference type="GO" id="GO:0005783">
    <property type="term" value="C:endoplasmic reticulum"/>
    <property type="evidence" value="ECO:0007669"/>
    <property type="project" value="TreeGrafter"/>
</dbReference>
<evidence type="ECO:0000256" key="6">
    <source>
        <dbReference type="ARBA" id="ARBA00022723"/>
    </source>
</evidence>
<dbReference type="SUPFAM" id="SSF48264">
    <property type="entry name" value="Cytochrome P450"/>
    <property type="match status" value="1"/>
</dbReference>